<dbReference type="Gene3D" id="3.40.50.1820">
    <property type="entry name" value="alpha/beta hydrolase"/>
    <property type="match status" value="1"/>
</dbReference>
<keyword evidence="1" id="KW-0378">Hydrolase</keyword>
<protein>
    <submittedName>
        <fullName evidence="1">Alpha/beta hydrolase</fullName>
    </submittedName>
</protein>
<dbReference type="PANTHER" id="PTHR48098:SF6">
    <property type="entry name" value="FERRI-BACILLIBACTIN ESTERASE BESA"/>
    <property type="match status" value="1"/>
</dbReference>
<dbReference type="Proteomes" id="UP000265816">
    <property type="component" value="Unassembled WGS sequence"/>
</dbReference>
<keyword evidence="2" id="KW-1185">Reference proteome</keyword>
<sequence>MIETFPIEITPFEEDRLIRVFLPPSYETETKSYPVLYAHDGQHVFAGDHSEGGVSLELDVLLVEMKAEFLVIAIDNKPSERKNEYCPWEYGAYSEKLTGKREIGGGKGKEYAKFVVEELKPFIDKKYRTLPDETAMFGISLGGLISTYIACSYPAVFKKIAVISSAFFRNQEEIKNILIQSDLSSIQRFYMDCGTNEALNETTINKGFLNSNEEIYEIINLKVPNTRFSIIEGAEHDYEFFKKRLPDILAFLE</sequence>
<accession>A0A398B7D6</accession>
<dbReference type="InterPro" id="IPR050583">
    <property type="entry name" value="Mycobacterial_A85_antigen"/>
</dbReference>
<evidence type="ECO:0000313" key="2">
    <source>
        <dbReference type="Proteomes" id="UP000265816"/>
    </source>
</evidence>
<organism evidence="1 2">
    <name type="scientific">Mesobacillus zeae</name>
    <dbReference type="NCBI Taxonomy" id="1917180"/>
    <lineage>
        <taxon>Bacteria</taxon>
        <taxon>Bacillati</taxon>
        <taxon>Bacillota</taxon>
        <taxon>Bacilli</taxon>
        <taxon>Bacillales</taxon>
        <taxon>Bacillaceae</taxon>
        <taxon>Mesobacillus</taxon>
    </lineage>
</organism>
<gene>
    <name evidence="1" type="ORF">D1970_10150</name>
</gene>
<reference evidence="1 2" key="1">
    <citation type="submission" date="2018-08" db="EMBL/GenBank/DDBJ databases">
        <title>Bacillus jemisoniae sp. nov., Bacillus chryseoplanitiae sp. nov., Bacillus resnikiae sp. nov., and Bacillus frankliniae sp. nov., isolated from Viking spacecraft and associated surfaces.</title>
        <authorList>
            <person name="Seuylemezian A."/>
            <person name="Vaishampayan P."/>
        </authorList>
    </citation>
    <scope>NUCLEOTIDE SEQUENCE [LARGE SCALE GENOMIC DNA]</scope>
    <source>
        <strain evidence="1 2">JJ-247</strain>
    </source>
</reference>
<dbReference type="EMBL" id="QWVT01000015">
    <property type="protein sequence ID" value="RID85875.1"/>
    <property type="molecule type" value="Genomic_DNA"/>
</dbReference>
<dbReference type="InterPro" id="IPR029058">
    <property type="entry name" value="AB_hydrolase_fold"/>
</dbReference>
<dbReference type="OrthoDB" id="9784036at2"/>
<evidence type="ECO:0000313" key="1">
    <source>
        <dbReference type="EMBL" id="RID85875.1"/>
    </source>
</evidence>
<comment type="caution">
    <text evidence="1">The sequence shown here is derived from an EMBL/GenBank/DDBJ whole genome shotgun (WGS) entry which is preliminary data.</text>
</comment>
<dbReference type="GO" id="GO:0016787">
    <property type="term" value="F:hydrolase activity"/>
    <property type="evidence" value="ECO:0007669"/>
    <property type="project" value="UniProtKB-KW"/>
</dbReference>
<dbReference type="RefSeq" id="WP_119112728.1">
    <property type="nucleotide sequence ID" value="NZ_CBCSEO010000002.1"/>
</dbReference>
<dbReference type="PANTHER" id="PTHR48098">
    <property type="entry name" value="ENTEROCHELIN ESTERASE-RELATED"/>
    <property type="match status" value="1"/>
</dbReference>
<dbReference type="AlphaFoldDB" id="A0A398B7D6"/>
<proteinExistence type="predicted"/>
<dbReference type="Pfam" id="PF00756">
    <property type="entry name" value="Esterase"/>
    <property type="match status" value="1"/>
</dbReference>
<dbReference type="SUPFAM" id="SSF53474">
    <property type="entry name" value="alpha/beta-Hydrolases"/>
    <property type="match status" value="1"/>
</dbReference>
<dbReference type="InterPro" id="IPR000801">
    <property type="entry name" value="Esterase-like"/>
</dbReference>
<name>A0A398B7D6_9BACI</name>